<organism evidence="1 2">
    <name type="scientific">Candidatus Polarisedimenticola svalbardensis</name>
    <dbReference type="NCBI Taxonomy" id="2886004"/>
    <lineage>
        <taxon>Bacteria</taxon>
        <taxon>Pseudomonadati</taxon>
        <taxon>Acidobacteriota</taxon>
        <taxon>Candidatus Polarisedimenticolia</taxon>
        <taxon>Candidatus Polarisedimenticolales</taxon>
        <taxon>Candidatus Polarisedimenticolaceae</taxon>
        <taxon>Candidatus Polarisedimenticola</taxon>
    </lineage>
</organism>
<sequence>MMGFSCGSRAKKAHRAGRMKRKLSVGLLIVMTVILGCLGGVEQPQRFAQELQEIILSGDVDAFEDICTATFPDQPDFIEDLVRYVFGDVTAQFSIRSFMLDQDLEIYVGPFGSGEDGVKRWLVIYYDPAVIDFSTKVSPTQLEEHWQTGYVETVVECTDGVCVFPDTAFQYATSPTWVGDY</sequence>
<name>A0A8J7C1G8_9BACT</name>
<evidence type="ECO:0000313" key="1">
    <source>
        <dbReference type="EMBL" id="MBD3867425.1"/>
    </source>
</evidence>
<accession>A0A8J7C1G8</accession>
<gene>
    <name evidence="1" type="ORF">IFK94_04785</name>
</gene>
<proteinExistence type="predicted"/>
<evidence type="ECO:0000313" key="2">
    <source>
        <dbReference type="Proteomes" id="UP000648239"/>
    </source>
</evidence>
<comment type="caution">
    <text evidence="1">The sequence shown here is derived from an EMBL/GenBank/DDBJ whole genome shotgun (WGS) entry which is preliminary data.</text>
</comment>
<reference evidence="1 2" key="1">
    <citation type="submission" date="2020-08" db="EMBL/GenBank/DDBJ databases">
        <title>Acidobacteriota in marine sediments use diverse sulfur dissimilation pathways.</title>
        <authorList>
            <person name="Wasmund K."/>
        </authorList>
    </citation>
    <scope>NUCLEOTIDE SEQUENCE [LARGE SCALE GENOMIC DNA]</scope>
    <source>
        <strain evidence="1">MAG AM4</strain>
    </source>
</reference>
<dbReference type="Proteomes" id="UP000648239">
    <property type="component" value="Unassembled WGS sequence"/>
</dbReference>
<protein>
    <submittedName>
        <fullName evidence="1">Uncharacterized protein</fullName>
    </submittedName>
</protein>
<dbReference type="EMBL" id="JACXWD010000010">
    <property type="protein sequence ID" value="MBD3867425.1"/>
    <property type="molecule type" value="Genomic_DNA"/>
</dbReference>
<dbReference type="AlphaFoldDB" id="A0A8J7C1G8"/>